<reference evidence="1" key="1">
    <citation type="journal article" date="2015" name="Nature">
        <title>Complex archaea that bridge the gap between prokaryotes and eukaryotes.</title>
        <authorList>
            <person name="Spang A."/>
            <person name="Saw J.H."/>
            <person name="Jorgensen S.L."/>
            <person name="Zaremba-Niedzwiedzka K."/>
            <person name="Martijn J."/>
            <person name="Lind A.E."/>
            <person name="van Eijk R."/>
            <person name="Schleper C."/>
            <person name="Guy L."/>
            <person name="Ettema T.J."/>
        </authorList>
    </citation>
    <scope>NUCLEOTIDE SEQUENCE</scope>
</reference>
<comment type="caution">
    <text evidence="1">The sequence shown here is derived from an EMBL/GenBank/DDBJ whole genome shotgun (WGS) entry which is preliminary data.</text>
</comment>
<sequence>MDPKWLTITKLRRILRRGGCLQGKRHARASLERGHSLRCHVAHPATMVDEIAETQRWFGKVPPKTRRLCAFGRWNPVAQVRYGRTKLLKPVAGRLAQQSAIGDQETWDIKDAIPVDKI</sequence>
<gene>
    <name evidence="1" type="ORF">LCGC14_1799710</name>
</gene>
<dbReference type="EMBL" id="LAZR01017321">
    <property type="protein sequence ID" value="KKM00913.1"/>
    <property type="molecule type" value="Genomic_DNA"/>
</dbReference>
<name>A0A0F9JPL4_9ZZZZ</name>
<protein>
    <submittedName>
        <fullName evidence="1">Uncharacterized protein</fullName>
    </submittedName>
</protein>
<organism evidence="1">
    <name type="scientific">marine sediment metagenome</name>
    <dbReference type="NCBI Taxonomy" id="412755"/>
    <lineage>
        <taxon>unclassified sequences</taxon>
        <taxon>metagenomes</taxon>
        <taxon>ecological metagenomes</taxon>
    </lineage>
</organism>
<proteinExistence type="predicted"/>
<evidence type="ECO:0000313" key="1">
    <source>
        <dbReference type="EMBL" id="KKM00913.1"/>
    </source>
</evidence>
<dbReference type="AlphaFoldDB" id="A0A0F9JPL4"/>
<accession>A0A0F9JPL4</accession>